<evidence type="ECO:0000313" key="2">
    <source>
        <dbReference type="EMBL" id="GAA2096056.1"/>
    </source>
</evidence>
<accession>A0ABN2WPC4</accession>
<evidence type="ECO:0000313" key="3">
    <source>
        <dbReference type="Proteomes" id="UP001500897"/>
    </source>
</evidence>
<protein>
    <submittedName>
        <fullName evidence="2">Uncharacterized protein</fullName>
    </submittedName>
</protein>
<reference evidence="2 3" key="1">
    <citation type="journal article" date="2019" name="Int. J. Syst. Evol. Microbiol.">
        <title>The Global Catalogue of Microorganisms (GCM) 10K type strain sequencing project: providing services to taxonomists for standard genome sequencing and annotation.</title>
        <authorList>
            <consortium name="The Broad Institute Genomics Platform"/>
            <consortium name="The Broad Institute Genome Sequencing Center for Infectious Disease"/>
            <person name="Wu L."/>
            <person name="Ma J."/>
        </authorList>
    </citation>
    <scope>NUCLEOTIDE SEQUENCE [LARGE SCALE GENOMIC DNA]</scope>
    <source>
        <strain evidence="2 3">JCM 14559</strain>
    </source>
</reference>
<gene>
    <name evidence="2" type="ORF">GCM10009759_24890</name>
</gene>
<name>A0ABN2WPC4_9ACTN</name>
<evidence type="ECO:0000256" key="1">
    <source>
        <dbReference type="SAM" id="Phobius"/>
    </source>
</evidence>
<organism evidence="2 3">
    <name type="scientific">Kitasatospora saccharophila</name>
    <dbReference type="NCBI Taxonomy" id="407973"/>
    <lineage>
        <taxon>Bacteria</taxon>
        <taxon>Bacillati</taxon>
        <taxon>Actinomycetota</taxon>
        <taxon>Actinomycetes</taxon>
        <taxon>Kitasatosporales</taxon>
        <taxon>Streptomycetaceae</taxon>
        <taxon>Kitasatospora</taxon>
    </lineage>
</organism>
<dbReference type="EMBL" id="BAAANS010000013">
    <property type="protein sequence ID" value="GAA2096056.1"/>
    <property type="molecule type" value="Genomic_DNA"/>
</dbReference>
<sequence length="179" mass="18607">MAVYGAVRLLPGSRDVGPGWTVGHLALFAALALLGIGLVELWRLGGRASRWGRGWLAVGWAGVAAGLAQAGIDLYANAVSADRAARSAVFDRVQAVPGVRPVVYDVVPMLLYVGLIALLVRLALRRAAPWWSPALVLLGTLAMGASLDYLAVGAVLYLVAFLPVLTDGRGRPRAASAGA</sequence>
<keyword evidence="1" id="KW-0472">Membrane</keyword>
<feature type="transmembrane region" description="Helical" evidence="1">
    <location>
        <begin position="54"/>
        <end position="72"/>
    </location>
</feature>
<keyword evidence="3" id="KW-1185">Reference proteome</keyword>
<feature type="transmembrane region" description="Helical" evidence="1">
    <location>
        <begin position="106"/>
        <end position="124"/>
    </location>
</feature>
<feature type="transmembrane region" description="Helical" evidence="1">
    <location>
        <begin position="20"/>
        <end position="42"/>
    </location>
</feature>
<proteinExistence type="predicted"/>
<dbReference type="RefSeq" id="WP_344552042.1">
    <property type="nucleotide sequence ID" value="NZ_BAAANS010000013.1"/>
</dbReference>
<dbReference type="Proteomes" id="UP001500897">
    <property type="component" value="Unassembled WGS sequence"/>
</dbReference>
<keyword evidence="1" id="KW-0812">Transmembrane</keyword>
<feature type="transmembrane region" description="Helical" evidence="1">
    <location>
        <begin position="136"/>
        <end position="162"/>
    </location>
</feature>
<comment type="caution">
    <text evidence="2">The sequence shown here is derived from an EMBL/GenBank/DDBJ whole genome shotgun (WGS) entry which is preliminary data.</text>
</comment>
<keyword evidence="1" id="KW-1133">Transmembrane helix</keyword>